<evidence type="ECO:0000256" key="8">
    <source>
        <dbReference type="ARBA" id="ARBA00023136"/>
    </source>
</evidence>
<feature type="domain" description="Vta1 C-terminal" evidence="11">
    <location>
        <begin position="392"/>
        <end position="427"/>
    </location>
</feature>
<evidence type="ECO:0000256" key="2">
    <source>
        <dbReference type="ARBA" id="ARBA00004496"/>
    </source>
</evidence>
<reference evidence="13" key="1">
    <citation type="journal article" date="2013" name="Proc. Natl. Acad. Sci. U.S.A.">
        <title>Genome structure and metabolic features in the red seaweed Chondrus crispus shed light on evolution of the Archaeplastida.</title>
        <authorList>
            <person name="Collen J."/>
            <person name="Porcel B."/>
            <person name="Carre W."/>
            <person name="Ball S.G."/>
            <person name="Chaparro C."/>
            <person name="Tonon T."/>
            <person name="Barbeyron T."/>
            <person name="Michel G."/>
            <person name="Noel B."/>
            <person name="Valentin K."/>
            <person name="Elias M."/>
            <person name="Artiguenave F."/>
            <person name="Arun A."/>
            <person name="Aury J.M."/>
            <person name="Barbosa-Neto J.F."/>
            <person name="Bothwell J.H."/>
            <person name="Bouget F.Y."/>
            <person name="Brillet L."/>
            <person name="Cabello-Hurtado F."/>
            <person name="Capella-Gutierrez S."/>
            <person name="Charrier B."/>
            <person name="Cladiere L."/>
            <person name="Cock J.M."/>
            <person name="Coelho S.M."/>
            <person name="Colleoni C."/>
            <person name="Czjzek M."/>
            <person name="Da Silva C."/>
            <person name="Delage L."/>
            <person name="Denoeud F."/>
            <person name="Deschamps P."/>
            <person name="Dittami S.M."/>
            <person name="Gabaldon T."/>
            <person name="Gachon C.M."/>
            <person name="Groisillier A."/>
            <person name="Herve C."/>
            <person name="Jabbari K."/>
            <person name="Katinka M."/>
            <person name="Kloareg B."/>
            <person name="Kowalczyk N."/>
            <person name="Labadie K."/>
            <person name="Leblanc C."/>
            <person name="Lopez P.J."/>
            <person name="McLachlan D.H."/>
            <person name="Meslet-Cladiere L."/>
            <person name="Moustafa A."/>
            <person name="Nehr Z."/>
            <person name="Nyvall Collen P."/>
            <person name="Panaud O."/>
            <person name="Partensky F."/>
            <person name="Poulain J."/>
            <person name="Rensing S.A."/>
            <person name="Rousvoal S."/>
            <person name="Samson G."/>
            <person name="Symeonidi A."/>
            <person name="Weissenbach J."/>
            <person name="Zambounis A."/>
            <person name="Wincker P."/>
            <person name="Boyen C."/>
        </authorList>
    </citation>
    <scope>NUCLEOTIDE SEQUENCE [LARGE SCALE GENOMIC DNA]</scope>
    <source>
        <strain evidence="13">cv. Stackhouse</strain>
    </source>
</reference>
<keyword evidence="5" id="KW-0963">Cytoplasm</keyword>
<evidence type="ECO:0000256" key="6">
    <source>
        <dbReference type="ARBA" id="ARBA00022753"/>
    </source>
</evidence>
<protein>
    <recommendedName>
        <fullName evidence="14">Vacuolar protein sorting-associated protein VTA1</fullName>
    </recommendedName>
</protein>
<dbReference type="GO" id="GO:0032511">
    <property type="term" value="P:late endosome to vacuole transport via multivesicular body sorting pathway"/>
    <property type="evidence" value="ECO:0007669"/>
    <property type="project" value="InterPro"/>
</dbReference>
<dbReference type="InterPro" id="IPR023175">
    <property type="entry name" value="Vta1/CALS_N_sf"/>
</dbReference>
<dbReference type="AlphaFoldDB" id="R7QCA9"/>
<dbReference type="Gene3D" id="1.25.40.270">
    <property type="entry name" value="Vacuolar protein sorting-associated protein vta1"/>
    <property type="match status" value="1"/>
</dbReference>
<feature type="domain" description="Vta1/callose synthase N-terminal" evidence="10">
    <location>
        <begin position="2"/>
        <end position="135"/>
    </location>
</feature>
<dbReference type="GeneID" id="17322936"/>
<organism evidence="12 13">
    <name type="scientific">Chondrus crispus</name>
    <name type="common">Carrageen Irish moss</name>
    <name type="synonym">Polymorpha crispa</name>
    <dbReference type="NCBI Taxonomy" id="2769"/>
    <lineage>
        <taxon>Eukaryota</taxon>
        <taxon>Rhodophyta</taxon>
        <taxon>Florideophyceae</taxon>
        <taxon>Rhodymeniophycidae</taxon>
        <taxon>Gigartinales</taxon>
        <taxon>Gigartinaceae</taxon>
        <taxon>Chondrus</taxon>
    </lineage>
</organism>
<evidence type="ECO:0000256" key="9">
    <source>
        <dbReference type="SAM" id="MobiDB-lite"/>
    </source>
</evidence>
<evidence type="ECO:0000256" key="7">
    <source>
        <dbReference type="ARBA" id="ARBA00022927"/>
    </source>
</evidence>
<keyword evidence="4" id="KW-0813">Transport</keyword>
<evidence type="ECO:0000259" key="11">
    <source>
        <dbReference type="Pfam" id="PF18097"/>
    </source>
</evidence>
<gene>
    <name evidence="12" type="ORF">CHC_T00003463001</name>
</gene>
<sequence length="431" mass="46152">MARAREIEAVQPVVAYYCNYHSLTKAIELRDAADTSANRFVTGLLEKCETAKSALPPGDKDSHRAAVIEFALTVFDRADTDDRNELATKDTALTFYAAMCFLEVCSVFGPLSPELDERLRYAKWKAADITKALKEGRKPMPGAPGEAEAREKAEREKAAAEAEMGPTPPPEIQERAFQPAQDTSGVPPAPPVYEYESPAEPLYPQSKPHTDFPPVAPKYPSSDAPSPLPAIRKTPPQAPALDLNTVKGPRSLDIGGLPPPSLDIAAVPNVPSMNIPTTEQPEVSAFSSPSFYESIKQIESSLPPGKEQTRGMPVPPPEEETSPTAVSPPMPVSQPRATMPPPKPAPAPMPSKPAVPEPAPVPPPVVPVAPRAVAAAPPAVAIDPNFRPSIKQTQEAQRLAKYAASALDFQDVKTAVQNMERALGLLRGSIQ</sequence>
<comment type="subcellular location">
    <subcellularLocation>
        <location evidence="2">Cytoplasm</location>
    </subcellularLocation>
    <subcellularLocation>
        <location evidence="1">Endosome membrane</location>
        <topology evidence="1">Peripheral membrane protein</topology>
    </subcellularLocation>
</comment>
<keyword evidence="8" id="KW-0472">Membrane</keyword>
<keyword evidence="6" id="KW-0967">Endosome</keyword>
<proteinExistence type="inferred from homology"/>
<dbReference type="Proteomes" id="UP000012073">
    <property type="component" value="Unassembled WGS sequence"/>
</dbReference>
<feature type="region of interest" description="Disordered" evidence="9">
    <location>
        <begin position="133"/>
        <end position="257"/>
    </location>
</feature>
<feature type="compositionally biased region" description="Pro residues" evidence="9">
    <location>
        <begin position="326"/>
        <end position="358"/>
    </location>
</feature>
<evidence type="ECO:0000256" key="1">
    <source>
        <dbReference type="ARBA" id="ARBA00004481"/>
    </source>
</evidence>
<feature type="compositionally biased region" description="Basic and acidic residues" evidence="9">
    <location>
        <begin position="147"/>
        <end position="160"/>
    </location>
</feature>
<keyword evidence="7" id="KW-0653">Protein transport</keyword>
<dbReference type="Gene3D" id="1.20.5.420">
    <property type="entry name" value="Immunoglobulin FC, subunit C"/>
    <property type="match status" value="1"/>
</dbReference>
<dbReference type="OMA" id="AYWCEYH"/>
<dbReference type="GO" id="GO:0010008">
    <property type="term" value="C:endosome membrane"/>
    <property type="evidence" value="ECO:0007669"/>
    <property type="project" value="UniProtKB-SubCell"/>
</dbReference>
<dbReference type="KEGG" id="ccp:CHC_T00003463001"/>
<dbReference type="GO" id="GO:0015031">
    <property type="term" value="P:protein transport"/>
    <property type="evidence" value="ECO:0007669"/>
    <property type="project" value="UniProtKB-KW"/>
</dbReference>
<evidence type="ECO:0000256" key="4">
    <source>
        <dbReference type="ARBA" id="ARBA00022448"/>
    </source>
</evidence>
<evidence type="ECO:0000259" key="10">
    <source>
        <dbReference type="Pfam" id="PF04652"/>
    </source>
</evidence>
<dbReference type="GO" id="GO:0005771">
    <property type="term" value="C:multivesicular body"/>
    <property type="evidence" value="ECO:0007669"/>
    <property type="project" value="TreeGrafter"/>
</dbReference>
<dbReference type="RefSeq" id="XP_005715237.1">
    <property type="nucleotide sequence ID" value="XM_005715180.1"/>
</dbReference>
<dbReference type="Gramene" id="CDF35418">
    <property type="protein sequence ID" value="CDF35418"/>
    <property type="gene ID" value="CHC_T00003463001"/>
</dbReference>
<feature type="region of interest" description="Disordered" evidence="9">
    <location>
        <begin position="296"/>
        <end position="358"/>
    </location>
</feature>
<evidence type="ECO:0008006" key="14">
    <source>
        <dbReference type="Google" id="ProtNLM"/>
    </source>
</evidence>
<dbReference type="EMBL" id="HG001729">
    <property type="protein sequence ID" value="CDF35418.1"/>
    <property type="molecule type" value="Genomic_DNA"/>
</dbReference>
<dbReference type="InterPro" id="IPR039431">
    <property type="entry name" value="Vta1/CALS_N"/>
</dbReference>
<evidence type="ECO:0000256" key="3">
    <source>
        <dbReference type="ARBA" id="ARBA00007895"/>
    </source>
</evidence>
<dbReference type="InterPro" id="IPR044538">
    <property type="entry name" value="Vta1-like"/>
</dbReference>
<evidence type="ECO:0000313" key="13">
    <source>
        <dbReference type="Proteomes" id="UP000012073"/>
    </source>
</evidence>
<keyword evidence="13" id="KW-1185">Reference proteome</keyword>
<dbReference type="STRING" id="2769.R7QCA9"/>
<name>R7QCA9_CHOCR</name>
<dbReference type="PANTHER" id="PTHR46009">
    <property type="entry name" value="VACUOLAR PROTEIN SORTING-ASSOCIATED PROTEIN VTA1 HOMOLOG"/>
    <property type="match status" value="1"/>
</dbReference>
<dbReference type="Pfam" id="PF04652">
    <property type="entry name" value="Vta1"/>
    <property type="match status" value="1"/>
</dbReference>
<dbReference type="InterPro" id="IPR041212">
    <property type="entry name" value="Vta1_C"/>
</dbReference>
<dbReference type="OrthoDB" id="5890at2759"/>
<dbReference type="Pfam" id="PF18097">
    <property type="entry name" value="Vta1_C"/>
    <property type="match status" value="1"/>
</dbReference>
<accession>R7QCA9</accession>
<dbReference type="PANTHER" id="PTHR46009:SF1">
    <property type="entry name" value="VACUOLAR PROTEIN SORTING-ASSOCIATED PROTEIN VTA1 HOMOLOG"/>
    <property type="match status" value="1"/>
</dbReference>
<evidence type="ECO:0000256" key="5">
    <source>
        <dbReference type="ARBA" id="ARBA00022490"/>
    </source>
</evidence>
<comment type="similarity">
    <text evidence="3">Belongs to the VTA1 family.</text>
</comment>
<evidence type="ECO:0000313" key="12">
    <source>
        <dbReference type="EMBL" id="CDF35418.1"/>
    </source>
</evidence>